<keyword evidence="3" id="KW-1185">Reference proteome</keyword>
<comment type="caution">
    <text evidence="2">The sequence shown here is derived from an EMBL/GenBank/DDBJ whole genome shotgun (WGS) entry which is preliminary data.</text>
</comment>
<reference evidence="2" key="1">
    <citation type="submission" date="2019-10" db="EMBL/GenBank/DDBJ databases">
        <authorList>
            <person name="Soares A.E.R."/>
            <person name="Aleixo A."/>
            <person name="Schneider P."/>
            <person name="Miyaki C.Y."/>
            <person name="Schneider M.P."/>
            <person name="Mello C."/>
            <person name="Vasconcelos A.T.R."/>
        </authorList>
    </citation>
    <scope>NUCLEOTIDE SEQUENCE</scope>
    <source>
        <tissue evidence="2">Muscle</tissue>
    </source>
</reference>
<accession>A0ABQ9CPQ3</accession>
<feature type="region of interest" description="Disordered" evidence="1">
    <location>
        <begin position="218"/>
        <end position="241"/>
    </location>
</feature>
<gene>
    <name evidence="2" type="ORF">WISP_130575</name>
</gene>
<proteinExistence type="predicted"/>
<sequence length="293" mass="32435">MMWQLCPWRSMVERSSMVEQKSNCIHCITPCQSKGMPKGGCNPCGKPMLEQGPGRTCGPMEREAHTGLVAGLGRSGGSPPSQKEEVAEATYDELATVPTPYPCTVEREEIHTDLAASSLQYPFHLHICLSQKVTICNSGRVMVPTAAWVANLDSRLKRNNDGPEKRTGFYINPGVELDQPHVCSLAWNLDTLIQRSGQFHLEMSLPLRGLCSVGGAKNRKERSQADGNEVDQEKQNEGSQMPVRGLTLELKLWNDQQRLHRTCVLKACSHVIFKLTFHGDTASKIQPTWLGIA</sequence>
<protein>
    <submittedName>
        <fullName evidence="2">Uncharacterized protein</fullName>
    </submittedName>
</protein>
<dbReference type="EMBL" id="WHWB01034626">
    <property type="protein sequence ID" value="KAJ7406899.1"/>
    <property type="molecule type" value="Genomic_DNA"/>
</dbReference>
<evidence type="ECO:0000256" key="1">
    <source>
        <dbReference type="SAM" id="MobiDB-lite"/>
    </source>
</evidence>
<name>A0ABQ9CPQ3_9PASS</name>
<dbReference type="Proteomes" id="UP001145742">
    <property type="component" value="Unassembled WGS sequence"/>
</dbReference>
<evidence type="ECO:0000313" key="3">
    <source>
        <dbReference type="Proteomes" id="UP001145742"/>
    </source>
</evidence>
<organism evidence="2 3">
    <name type="scientific">Willisornis vidua</name>
    <name type="common">Xingu scale-backed antbird</name>
    <dbReference type="NCBI Taxonomy" id="1566151"/>
    <lineage>
        <taxon>Eukaryota</taxon>
        <taxon>Metazoa</taxon>
        <taxon>Chordata</taxon>
        <taxon>Craniata</taxon>
        <taxon>Vertebrata</taxon>
        <taxon>Euteleostomi</taxon>
        <taxon>Archelosauria</taxon>
        <taxon>Archosauria</taxon>
        <taxon>Dinosauria</taxon>
        <taxon>Saurischia</taxon>
        <taxon>Theropoda</taxon>
        <taxon>Coelurosauria</taxon>
        <taxon>Aves</taxon>
        <taxon>Neognathae</taxon>
        <taxon>Neoaves</taxon>
        <taxon>Telluraves</taxon>
        <taxon>Australaves</taxon>
        <taxon>Passeriformes</taxon>
        <taxon>Thamnophilidae</taxon>
        <taxon>Willisornis</taxon>
    </lineage>
</organism>
<evidence type="ECO:0000313" key="2">
    <source>
        <dbReference type="EMBL" id="KAJ7406899.1"/>
    </source>
</evidence>